<evidence type="ECO:0000313" key="1">
    <source>
        <dbReference type="EMBL" id="GEU66261.1"/>
    </source>
</evidence>
<gene>
    <name evidence="1" type="ORF">Tci_038239</name>
</gene>
<organism evidence="1">
    <name type="scientific">Tanacetum cinerariifolium</name>
    <name type="common">Dalmatian daisy</name>
    <name type="synonym">Chrysanthemum cinerariifolium</name>
    <dbReference type="NCBI Taxonomy" id="118510"/>
    <lineage>
        <taxon>Eukaryota</taxon>
        <taxon>Viridiplantae</taxon>
        <taxon>Streptophyta</taxon>
        <taxon>Embryophyta</taxon>
        <taxon>Tracheophyta</taxon>
        <taxon>Spermatophyta</taxon>
        <taxon>Magnoliopsida</taxon>
        <taxon>eudicotyledons</taxon>
        <taxon>Gunneridae</taxon>
        <taxon>Pentapetalae</taxon>
        <taxon>asterids</taxon>
        <taxon>campanulids</taxon>
        <taxon>Asterales</taxon>
        <taxon>Asteraceae</taxon>
        <taxon>Asteroideae</taxon>
        <taxon>Anthemideae</taxon>
        <taxon>Anthemidinae</taxon>
        <taxon>Tanacetum</taxon>
    </lineage>
</organism>
<dbReference type="AlphaFoldDB" id="A0A6L2LWU6"/>
<name>A0A6L2LWU6_TANCI</name>
<dbReference type="EMBL" id="BKCJ010005352">
    <property type="protein sequence ID" value="GEU66261.1"/>
    <property type="molecule type" value="Genomic_DNA"/>
</dbReference>
<sequence>MTLLWMLRRMHPNREGGEIAELDANEDVTLVDVDTAVEMDADIQGRMERMLLLLRKLMLLSLQSLMTKRPIFEREYNKIQTFLKSDRDEEPTKKRVTKETLIQESFKKLRAEVKVSGSSSTQQDTPTIDPAKIFEEDDQNMVQIIPVAEFKAEALQVKYLLID</sequence>
<proteinExistence type="predicted"/>
<accession>A0A6L2LWU6</accession>
<comment type="caution">
    <text evidence="1">The sequence shown here is derived from an EMBL/GenBank/DDBJ whole genome shotgun (WGS) entry which is preliminary data.</text>
</comment>
<reference evidence="1" key="1">
    <citation type="journal article" date="2019" name="Sci. Rep.">
        <title>Draft genome of Tanacetum cinerariifolium, the natural source of mosquito coil.</title>
        <authorList>
            <person name="Yamashiro T."/>
            <person name="Shiraishi A."/>
            <person name="Satake H."/>
            <person name="Nakayama K."/>
        </authorList>
    </citation>
    <scope>NUCLEOTIDE SEQUENCE</scope>
</reference>
<protein>
    <submittedName>
        <fullName evidence="1">Uncharacterized protein</fullName>
    </submittedName>
</protein>